<dbReference type="Proteomes" id="UP000244940">
    <property type="component" value="Unassembled WGS sequence"/>
</dbReference>
<dbReference type="AlphaFoldDB" id="A0A2U2C988"/>
<proteinExistence type="predicted"/>
<organism evidence="2 3">
    <name type="scientific">Pararhodobacter marinus</name>
    <dbReference type="NCBI Taxonomy" id="2184063"/>
    <lineage>
        <taxon>Bacteria</taxon>
        <taxon>Pseudomonadati</taxon>
        <taxon>Pseudomonadota</taxon>
        <taxon>Alphaproteobacteria</taxon>
        <taxon>Rhodobacterales</taxon>
        <taxon>Paracoccaceae</taxon>
        <taxon>Pararhodobacter</taxon>
    </lineage>
</organism>
<feature type="region of interest" description="Disordered" evidence="1">
    <location>
        <begin position="1"/>
        <end position="25"/>
    </location>
</feature>
<protein>
    <submittedName>
        <fullName evidence="2">Uncharacterized protein</fullName>
    </submittedName>
</protein>
<accession>A0A2U2C988</accession>
<gene>
    <name evidence="2" type="ORF">C4N9_10685</name>
</gene>
<evidence type="ECO:0000313" key="2">
    <source>
        <dbReference type="EMBL" id="PWE28458.1"/>
    </source>
</evidence>
<name>A0A2U2C988_9RHOB</name>
<feature type="compositionally biased region" description="Basic and acidic residues" evidence="1">
    <location>
        <begin position="1"/>
        <end position="21"/>
    </location>
</feature>
<dbReference type="GeneID" id="94365357"/>
<dbReference type="OrthoDB" id="7868278at2"/>
<comment type="caution">
    <text evidence="2">The sequence shown here is derived from an EMBL/GenBank/DDBJ whole genome shotgun (WGS) entry which is preliminary data.</text>
</comment>
<evidence type="ECO:0000256" key="1">
    <source>
        <dbReference type="SAM" id="MobiDB-lite"/>
    </source>
</evidence>
<keyword evidence="3" id="KW-1185">Reference proteome</keyword>
<sequence length="178" mass="19422">MERRKGQSDPDEERARAERARRLGQGARVPVQAQFDGAVWEITHLVMTDGESALSLDWEGPLLLHDEERADLSELGPAAGLFRQPFKARWAEGVHIGFSRIAPSARTLIALVGDLRGLAGRSVTLSCDGVGWDLPGRLAPGGLPVDPVRDEEARMAGGVKLGADGRVLMSFLRVYRMR</sequence>
<dbReference type="RefSeq" id="WP_109533321.1">
    <property type="nucleotide sequence ID" value="NZ_CAXPUO010000040.1"/>
</dbReference>
<reference evidence="2 3" key="1">
    <citation type="submission" date="2018-05" db="EMBL/GenBank/DDBJ databases">
        <title>Pararhodobacter marina sp. nov., isolated from deep-sea water of the Indian Ocean.</title>
        <authorList>
            <person name="Lai Q.Sr."/>
            <person name="Liu X."/>
            <person name="Shao Z."/>
        </authorList>
    </citation>
    <scope>NUCLEOTIDE SEQUENCE [LARGE SCALE GENOMIC DNA]</scope>
    <source>
        <strain evidence="2 3">CIC4N-9</strain>
    </source>
</reference>
<evidence type="ECO:0000313" key="3">
    <source>
        <dbReference type="Proteomes" id="UP000244940"/>
    </source>
</evidence>
<dbReference type="EMBL" id="QEYD01000006">
    <property type="protein sequence ID" value="PWE28458.1"/>
    <property type="molecule type" value="Genomic_DNA"/>
</dbReference>